<keyword evidence="1" id="KW-0131">Cell cycle</keyword>
<keyword evidence="2" id="KW-1185">Reference proteome</keyword>
<organism evidence="1 2">
    <name type="scientific">Uliginosibacterium silvisoli</name>
    <dbReference type="NCBI Taxonomy" id="3114758"/>
    <lineage>
        <taxon>Bacteria</taxon>
        <taxon>Pseudomonadati</taxon>
        <taxon>Pseudomonadota</taxon>
        <taxon>Betaproteobacteria</taxon>
        <taxon>Rhodocyclales</taxon>
        <taxon>Zoogloeaceae</taxon>
        <taxon>Uliginosibacterium</taxon>
    </lineage>
</organism>
<protein>
    <submittedName>
        <fullName evidence="1">Cell division protein ZapA</fullName>
    </submittedName>
</protein>
<dbReference type="InterPro" id="IPR036192">
    <property type="entry name" value="Cell_div_ZapA-like_sf"/>
</dbReference>
<comment type="caution">
    <text evidence="1">The sequence shown here is derived from an EMBL/GenBank/DDBJ whole genome shotgun (WGS) entry which is preliminary data.</text>
</comment>
<dbReference type="InterPro" id="IPR007838">
    <property type="entry name" value="Cell_div_ZapA-like"/>
</dbReference>
<evidence type="ECO:0000313" key="1">
    <source>
        <dbReference type="EMBL" id="MEC5384544.1"/>
    </source>
</evidence>
<evidence type="ECO:0000313" key="2">
    <source>
        <dbReference type="Proteomes" id="UP001331561"/>
    </source>
</evidence>
<dbReference type="EMBL" id="JAYXHS010000001">
    <property type="protein sequence ID" value="MEC5384544.1"/>
    <property type="molecule type" value="Genomic_DNA"/>
</dbReference>
<dbReference type="GO" id="GO:0051301">
    <property type="term" value="P:cell division"/>
    <property type="evidence" value="ECO:0007669"/>
    <property type="project" value="UniProtKB-KW"/>
</dbReference>
<keyword evidence="1" id="KW-0132">Cell division</keyword>
<dbReference type="RefSeq" id="WP_327597519.1">
    <property type="nucleotide sequence ID" value="NZ_JAYXHS010000001.1"/>
</dbReference>
<reference evidence="1 2" key="1">
    <citation type="submission" date="2024-01" db="EMBL/GenBank/DDBJ databases">
        <title>Uliginosibacterium soil sp. nov.</title>
        <authorList>
            <person name="Lv Y."/>
        </authorList>
    </citation>
    <scope>NUCLEOTIDE SEQUENCE [LARGE SCALE GENOMIC DNA]</scope>
    <source>
        <strain evidence="1 2">H3</strain>
    </source>
</reference>
<proteinExistence type="predicted"/>
<dbReference type="Pfam" id="PF05164">
    <property type="entry name" value="ZapA"/>
    <property type="match status" value="1"/>
</dbReference>
<accession>A0ABU6JYQ4</accession>
<dbReference type="Gene3D" id="1.20.5.50">
    <property type="match status" value="1"/>
</dbReference>
<name>A0ABU6JYQ4_9RHOO</name>
<dbReference type="SUPFAM" id="SSF102829">
    <property type="entry name" value="Cell division protein ZapA-like"/>
    <property type="match status" value="1"/>
</dbReference>
<dbReference type="InterPro" id="IPR042233">
    <property type="entry name" value="Cell_div_ZapA_N"/>
</dbReference>
<gene>
    <name evidence="1" type="ORF">VVD49_02355</name>
</gene>
<dbReference type="Proteomes" id="UP001331561">
    <property type="component" value="Unassembled WGS sequence"/>
</dbReference>
<dbReference type="Gene3D" id="3.30.160.880">
    <property type="entry name" value="Cell division protein ZapA protomer, N-terminal domain"/>
    <property type="match status" value="1"/>
</dbReference>
<sequence length="105" mass="11630">MPDSVPDQDKIDIDLMGRQYSVSVKPEEKETLLAAVALVDDRLRKLAGKSSSGGEALALMTALDIANEFVTHQRAGGLDLPDYRRRINSLGERFEQALAKQEKLF</sequence>